<dbReference type="AlphaFoldDB" id="A0A9R1V0U1"/>
<feature type="compositionally biased region" description="Basic and acidic residues" evidence="1">
    <location>
        <begin position="62"/>
        <end position="80"/>
    </location>
</feature>
<dbReference type="Proteomes" id="UP000235145">
    <property type="component" value="Unassembled WGS sequence"/>
</dbReference>
<organism evidence="2 3">
    <name type="scientific">Lactuca sativa</name>
    <name type="common">Garden lettuce</name>
    <dbReference type="NCBI Taxonomy" id="4236"/>
    <lineage>
        <taxon>Eukaryota</taxon>
        <taxon>Viridiplantae</taxon>
        <taxon>Streptophyta</taxon>
        <taxon>Embryophyta</taxon>
        <taxon>Tracheophyta</taxon>
        <taxon>Spermatophyta</taxon>
        <taxon>Magnoliopsida</taxon>
        <taxon>eudicotyledons</taxon>
        <taxon>Gunneridae</taxon>
        <taxon>Pentapetalae</taxon>
        <taxon>asterids</taxon>
        <taxon>campanulids</taxon>
        <taxon>Asterales</taxon>
        <taxon>Asteraceae</taxon>
        <taxon>Cichorioideae</taxon>
        <taxon>Cichorieae</taxon>
        <taxon>Lactucinae</taxon>
        <taxon>Lactuca</taxon>
    </lineage>
</organism>
<proteinExistence type="predicted"/>
<protein>
    <submittedName>
        <fullName evidence="2">Uncharacterized protein</fullName>
    </submittedName>
</protein>
<reference evidence="2 3" key="1">
    <citation type="journal article" date="2017" name="Nat. Commun.">
        <title>Genome assembly with in vitro proximity ligation data and whole-genome triplication in lettuce.</title>
        <authorList>
            <person name="Reyes-Chin-Wo S."/>
            <person name="Wang Z."/>
            <person name="Yang X."/>
            <person name="Kozik A."/>
            <person name="Arikit S."/>
            <person name="Song C."/>
            <person name="Xia L."/>
            <person name="Froenicke L."/>
            <person name="Lavelle D.O."/>
            <person name="Truco M.J."/>
            <person name="Xia R."/>
            <person name="Zhu S."/>
            <person name="Xu C."/>
            <person name="Xu H."/>
            <person name="Xu X."/>
            <person name="Cox K."/>
            <person name="Korf I."/>
            <person name="Meyers B.C."/>
            <person name="Michelmore R.W."/>
        </authorList>
    </citation>
    <scope>NUCLEOTIDE SEQUENCE [LARGE SCALE GENOMIC DNA]</scope>
    <source>
        <strain evidence="3">cv. Salinas</strain>
        <tissue evidence="2">Seedlings</tissue>
    </source>
</reference>
<accession>A0A9R1V0U1</accession>
<dbReference type="EMBL" id="NBSK02000007">
    <property type="protein sequence ID" value="KAJ0197158.1"/>
    <property type="molecule type" value="Genomic_DNA"/>
</dbReference>
<sequence>MFRLTHMSWRTKSHDWKKKMIESGGRSVTVIRSGTNDGKPSGVVKIVDFGEVIEDKKNNVVEPVKEKNCEVRTNGKKEADSDSSSSSAGGNRRKKRSTKKEVKQQNATLPFWVKIKYIAIIGKETYVLRKSLPDLSRKEPESKVKIKDQNSKKTTLEEQELVKNGVVKDKEKEKELQLLTA</sequence>
<evidence type="ECO:0000313" key="3">
    <source>
        <dbReference type="Proteomes" id="UP000235145"/>
    </source>
</evidence>
<feature type="region of interest" description="Disordered" evidence="1">
    <location>
        <begin position="62"/>
        <end position="104"/>
    </location>
</feature>
<gene>
    <name evidence="2" type="ORF">LSAT_V11C700378880</name>
</gene>
<keyword evidence="3" id="KW-1185">Reference proteome</keyword>
<feature type="region of interest" description="Disordered" evidence="1">
    <location>
        <begin position="133"/>
        <end position="152"/>
    </location>
</feature>
<evidence type="ECO:0000256" key="1">
    <source>
        <dbReference type="SAM" id="MobiDB-lite"/>
    </source>
</evidence>
<evidence type="ECO:0000313" key="2">
    <source>
        <dbReference type="EMBL" id="KAJ0197158.1"/>
    </source>
</evidence>
<comment type="caution">
    <text evidence="2">The sequence shown here is derived from an EMBL/GenBank/DDBJ whole genome shotgun (WGS) entry which is preliminary data.</text>
</comment>
<name>A0A9R1V0U1_LACSA</name>